<dbReference type="GO" id="GO:0004867">
    <property type="term" value="F:serine-type endopeptidase inhibitor activity"/>
    <property type="evidence" value="ECO:0007669"/>
    <property type="project" value="UniProtKB-KW"/>
</dbReference>
<evidence type="ECO:0000256" key="3">
    <source>
        <dbReference type="ARBA" id="ARBA00022525"/>
    </source>
</evidence>
<evidence type="ECO:0000256" key="1">
    <source>
        <dbReference type="ARBA" id="ARBA00004613"/>
    </source>
</evidence>
<evidence type="ECO:0000313" key="10">
    <source>
        <dbReference type="Proteomes" id="UP000247634"/>
    </source>
</evidence>
<evidence type="ECO:0000259" key="8">
    <source>
        <dbReference type="Pfam" id="PF00720"/>
    </source>
</evidence>
<accession>A0A2U9P8S2</accession>
<keyword evidence="10" id="KW-1185">Reference proteome</keyword>
<evidence type="ECO:0000313" key="9">
    <source>
        <dbReference type="EMBL" id="AWT46096.1"/>
    </source>
</evidence>
<dbReference type="InterPro" id="IPR023549">
    <property type="entry name" value="Subtilisin_inhibitor"/>
</dbReference>
<dbReference type="PROSITE" id="PS00999">
    <property type="entry name" value="SSI"/>
    <property type="match status" value="1"/>
</dbReference>
<dbReference type="InterPro" id="IPR020054">
    <property type="entry name" value="Prot_inh_SSI_I16_CS"/>
</dbReference>
<dbReference type="GO" id="GO:0006508">
    <property type="term" value="P:proteolysis"/>
    <property type="evidence" value="ECO:0007669"/>
    <property type="project" value="UniProtKB-KW"/>
</dbReference>
<dbReference type="KEGG" id="sact:DMT42_29915"/>
<feature type="chain" id="PRO_5016163331" evidence="7">
    <location>
        <begin position="28"/>
        <end position="162"/>
    </location>
</feature>
<proteinExistence type="inferred from homology"/>
<dbReference type="InterPro" id="IPR036819">
    <property type="entry name" value="Subtilisin_inhibitor-like_sf"/>
</dbReference>
<organism evidence="9 10">
    <name type="scientific">Streptomyces actuosus</name>
    <dbReference type="NCBI Taxonomy" id="1885"/>
    <lineage>
        <taxon>Bacteria</taxon>
        <taxon>Bacillati</taxon>
        <taxon>Actinomycetota</taxon>
        <taxon>Actinomycetes</taxon>
        <taxon>Kitasatosporales</taxon>
        <taxon>Streptomycetaceae</taxon>
        <taxon>Streptomyces</taxon>
    </lineage>
</organism>
<dbReference type="GO" id="GO:0008233">
    <property type="term" value="F:peptidase activity"/>
    <property type="evidence" value="ECO:0007669"/>
    <property type="project" value="UniProtKB-KW"/>
</dbReference>
<keyword evidence="9" id="KW-0378">Hydrolase</keyword>
<feature type="domain" description="Subtilisin inhibitor" evidence="8">
    <location>
        <begin position="64"/>
        <end position="146"/>
    </location>
</feature>
<dbReference type="Gene3D" id="3.30.350.10">
    <property type="entry name" value="Subtilisin inhibitor-like"/>
    <property type="match status" value="1"/>
</dbReference>
<dbReference type="GO" id="GO:0005576">
    <property type="term" value="C:extracellular region"/>
    <property type="evidence" value="ECO:0007669"/>
    <property type="project" value="UniProtKB-SubCell"/>
</dbReference>
<feature type="signal peptide" evidence="7">
    <location>
        <begin position="1"/>
        <end position="27"/>
    </location>
</feature>
<evidence type="ECO:0000256" key="7">
    <source>
        <dbReference type="SAM" id="SignalP"/>
    </source>
</evidence>
<dbReference type="OrthoDB" id="4567948at2"/>
<gene>
    <name evidence="9" type="ORF">DMT42_29915</name>
</gene>
<dbReference type="Pfam" id="PF00720">
    <property type="entry name" value="SSI"/>
    <property type="match status" value="1"/>
</dbReference>
<keyword evidence="3" id="KW-0964">Secreted</keyword>
<dbReference type="EMBL" id="CP029788">
    <property type="protein sequence ID" value="AWT46096.1"/>
    <property type="molecule type" value="Genomic_DNA"/>
</dbReference>
<dbReference type="SUPFAM" id="SSF55399">
    <property type="entry name" value="Subtilisin inhibitor"/>
    <property type="match status" value="1"/>
</dbReference>
<sequence length="162" mass="16195">MTYLARSIAGGLLSAALLTVAAQPAAAALAVPGGLPATAAVPGPVERPATADLPTPVAPLDDWLYLTVTRGDASAGDARGALLLCAPPQGHARAAQACAELAAADGDIAALPLKDVYCPMVYAPVTVRAQGEWGGRPVTYTETFPNGCVMAARTGAVFALDG</sequence>
<keyword evidence="6" id="KW-1015">Disulfide bond</keyword>
<reference evidence="9 10" key="1">
    <citation type="submission" date="2018-06" db="EMBL/GenBank/DDBJ databases">
        <title>The complete genome sequence of a nosiheptide producer Streptomyces actuosus ATCC 25421: deducing the ability of producing a new class III lantibiotics.</title>
        <authorList>
            <person name="Liu W."/>
            <person name="Sun F."/>
            <person name="Hu Y."/>
        </authorList>
    </citation>
    <scope>NUCLEOTIDE SEQUENCE [LARGE SCALE GENOMIC DNA]</scope>
    <source>
        <strain evidence="9 10">ATCC 25421</strain>
    </source>
</reference>
<protein>
    <submittedName>
        <fullName evidence="9">Serine protease</fullName>
    </submittedName>
</protein>
<keyword evidence="5" id="KW-0722">Serine protease inhibitor</keyword>
<evidence type="ECO:0000256" key="6">
    <source>
        <dbReference type="ARBA" id="ARBA00023157"/>
    </source>
</evidence>
<comment type="subcellular location">
    <subcellularLocation>
        <location evidence="1">Secreted</location>
    </subcellularLocation>
</comment>
<evidence type="ECO:0000256" key="2">
    <source>
        <dbReference type="ARBA" id="ARBA00010472"/>
    </source>
</evidence>
<name>A0A2U9P8S2_STRAS</name>
<evidence type="ECO:0000256" key="4">
    <source>
        <dbReference type="ARBA" id="ARBA00022690"/>
    </source>
</evidence>
<keyword evidence="4" id="KW-0646">Protease inhibitor</keyword>
<evidence type="ECO:0000256" key="5">
    <source>
        <dbReference type="ARBA" id="ARBA00022900"/>
    </source>
</evidence>
<dbReference type="AlphaFoldDB" id="A0A2U9P8S2"/>
<dbReference type="Proteomes" id="UP000247634">
    <property type="component" value="Chromosome"/>
</dbReference>
<keyword evidence="9" id="KW-0645">Protease</keyword>
<keyword evidence="7" id="KW-0732">Signal</keyword>
<dbReference type="RefSeq" id="WP_110632104.1">
    <property type="nucleotide sequence ID" value="NZ_CP029788.1"/>
</dbReference>
<comment type="similarity">
    <text evidence="2">Belongs to the protease inhibitor I16 (SSI) family.</text>
</comment>